<keyword evidence="6" id="KW-0472">Membrane</keyword>
<name>A0A220VEW6_9GAMM</name>
<dbReference type="InterPro" id="IPR051263">
    <property type="entry name" value="C-type_cytochrome_biogenesis"/>
</dbReference>
<evidence type="ECO:0000256" key="5">
    <source>
        <dbReference type="ARBA" id="ARBA00023004"/>
    </source>
</evidence>
<dbReference type="InterPro" id="IPR038297">
    <property type="entry name" value="CcmH/CycL/NrfF/Ccl2_sf"/>
</dbReference>
<keyword evidence="4 6" id="KW-0732">Signal</keyword>
<sequence>MKYLLLTPLLVCIAIISIFFHGSNGNRQLPNKEQLNILTNNVKVSEELYLKSKLSQQDFHRFNYLTSILRCPICANETVLEAPSKLALFIRVEILQMINEHKNNRYILNKLVDQFGNSILLLPPRSDNYLLLWLLPLLLVALSLFVFLRFIFNNRERRLNGHK</sequence>
<dbReference type="KEGG" id="pmai:CF386_07040"/>
<dbReference type="GO" id="GO:0046872">
    <property type="term" value="F:metal ion binding"/>
    <property type="evidence" value="ECO:0007669"/>
    <property type="project" value="UniProtKB-KW"/>
</dbReference>
<evidence type="ECO:0000259" key="7">
    <source>
        <dbReference type="Pfam" id="PF03918"/>
    </source>
</evidence>
<comment type="function">
    <text evidence="6">Possible subunit of a heme lyase.</text>
</comment>
<dbReference type="AlphaFoldDB" id="A0A220VEW6"/>
<evidence type="ECO:0000256" key="1">
    <source>
        <dbReference type="ARBA" id="ARBA00010342"/>
    </source>
</evidence>
<dbReference type="OrthoDB" id="9804975at2"/>
<proteinExistence type="inferred from homology"/>
<keyword evidence="6" id="KW-0812">Transmembrane</keyword>
<dbReference type="EMBL" id="CP022355">
    <property type="protein sequence ID" value="ASK78766.1"/>
    <property type="molecule type" value="Genomic_DNA"/>
</dbReference>
<dbReference type="PANTHER" id="PTHR47870:SF4">
    <property type="entry name" value="CYTOCHROME C-TYPE BIOGENESIS PROTEIN CYCH"/>
    <property type="match status" value="1"/>
</dbReference>
<dbReference type="InterPro" id="IPR005616">
    <property type="entry name" value="CcmH/CycL/Ccl2/NrfF_N"/>
</dbReference>
<evidence type="ECO:0000256" key="3">
    <source>
        <dbReference type="ARBA" id="ARBA00022723"/>
    </source>
</evidence>
<evidence type="ECO:0000256" key="4">
    <source>
        <dbReference type="ARBA" id="ARBA00022729"/>
    </source>
</evidence>
<dbReference type="PANTHER" id="PTHR47870">
    <property type="entry name" value="CYTOCHROME C-TYPE BIOGENESIS PROTEIN CCMH"/>
    <property type="match status" value="1"/>
</dbReference>
<evidence type="ECO:0000313" key="9">
    <source>
        <dbReference type="Proteomes" id="UP000242175"/>
    </source>
</evidence>
<accession>A0A220VEW6</accession>
<protein>
    <recommendedName>
        <fullName evidence="6">Cytochrome c-type biogenesis protein</fullName>
    </recommendedName>
</protein>
<gene>
    <name evidence="8" type="ORF">CF386_07040</name>
</gene>
<dbReference type="RefSeq" id="WP_089073674.1">
    <property type="nucleotide sequence ID" value="NZ_CBCSAM010000001.1"/>
</dbReference>
<evidence type="ECO:0000256" key="2">
    <source>
        <dbReference type="ARBA" id="ARBA00022617"/>
    </source>
</evidence>
<evidence type="ECO:0000256" key="6">
    <source>
        <dbReference type="RuleBase" id="RU364112"/>
    </source>
</evidence>
<feature type="transmembrane region" description="Helical" evidence="6">
    <location>
        <begin position="130"/>
        <end position="152"/>
    </location>
</feature>
<dbReference type="Proteomes" id="UP000242175">
    <property type="component" value="Chromosome large"/>
</dbReference>
<keyword evidence="6" id="KW-1133">Transmembrane helix</keyword>
<feature type="domain" description="CcmH/CycL/Ccl2/NrfF N-terminal" evidence="7">
    <location>
        <begin position="56"/>
        <end position="155"/>
    </location>
</feature>
<organism evidence="8 9">
    <name type="scientific">Paraphotobacterium marinum</name>
    <dbReference type="NCBI Taxonomy" id="1755811"/>
    <lineage>
        <taxon>Bacteria</taxon>
        <taxon>Pseudomonadati</taxon>
        <taxon>Pseudomonadota</taxon>
        <taxon>Gammaproteobacteria</taxon>
        <taxon>Vibrionales</taxon>
        <taxon>Vibrionaceae</taxon>
        <taxon>Paraphotobacterium</taxon>
    </lineage>
</organism>
<keyword evidence="2 6" id="KW-0349">Heme</keyword>
<dbReference type="Gene3D" id="1.10.8.640">
    <property type="entry name" value="Cytochrome C biogenesis protein"/>
    <property type="match status" value="1"/>
</dbReference>
<reference evidence="8 9" key="1">
    <citation type="journal article" date="2016" name="Int. J. Syst. Evol. Microbiol.">
        <title>Paraphotobacterium marinum gen. nov., sp. nov., a member of the family Vibrionaceae, isolated from surface seawater.</title>
        <authorList>
            <person name="Huang Z."/>
            <person name="Dong C."/>
            <person name="Shao Z."/>
        </authorList>
    </citation>
    <scope>NUCLEOTIDE SEQUENCE [LARGE SCALE GENOMIC DNA]</scope>
    <source>
        <strain evidence="8 9">NSCS20N07D</strain>
    </source>
</reference>
<evidence type="ECO:0000313" key="8">
    <source>
        <dbReference type="EMBL" id="ASK78766.1"/>
    </source>
</evidence>
<keyword evidence="3 6" id="KW-0479">Metal-binding</keyword>
<dbReference type="GO" id="GO:0005886">
    <property type="term" value="C:plasma membrane"/>
    <property type="evidence" value="ECO:0007669"/>
    <property type="project" value="TreeGrafter"/>
</dbReference>
<keyword evidence="9" id="KW-1185">Reference proteome</keyword>
<dbReference type="Pfam" id="PF03918">
    <property type="entry name" value="CcmH"/>
    <property type="match status" value="1"/>
</dbReference>
<dbReference type="CDD" id="cd16378">
    <property type="entry name" value="CcmH_N"/>
    <property type="match status" value="1"/>
</dbReference>
<comment type="similarity">
    <text evidence="1 6">Belongs to the CcmH/CycL/Ccl2/NrfF family.</text>
</comment>
<keyword evidence="5 6" id="KW-0408">Iron</keyword>